<name>A0A382IU99_9ZZZZ</name>
<evidence type="ECO:0000259" key="3">
    <source>
        <dbReference type="PROSITE" id="PS51898"/>
    </source>
</evidence>
<dbReference type="InterPro" id="IPR013762">
    <property type="entry name" value="Integrase-like_cat_sf"/>
</dbReference>
<dbReference type="GO" id="GO:0003677">
    <property type="term" value="F:DNA binding"/>
    <property type="evidence" value="ECO:0007669"/>
    <property type="project" value="UniProtKB-KW"/>
</dbReference>
<organism evidence="4">
    <name type="scientific">marine metagenome</name>
    <dbReference type="NCBI Taxonomy" id="408172"/>
    <lineage>
        <taxon>unclassified sequences</taxon>
        <taxon>metagenomes</taxon>
        <taxon>ecological metagenomes</taxon>
    </lineage>
</organism>
<dbReference type="SUPFAM" id="SSF56349">
    <property type="entry name" value="DNA breaking-rejoining enzymes"/>
    <property type="match status" value="1"/>
</dbReference>
<dbReference type="PROSITE" id="PS51898">
    <property type="entry name" value="TYR_RECOMBINASE"/>
    <property type="match status" value="1"/>
</dbReference>
<dbReference type="InterPro" id="IPR050090">
    <property type="entry name" value="Tyrosine_recombinase_XerCD"/>
</dbReference>
<dbReference type="PANTHER" id="PTHR30349">
    <property type="entry name" value="PHAGE INTEGRASE-RELATED"/>
    <property type="match status" value="1"/>
</dbReference>
<dbReference type="InterPro" id="IPR011010">
    <property type="entry name" value="DNA_brk_join_enz"/>
</dbReference>
<evidence type="ECO:0000256" key="1">
    <source>
        <dbReference type="ARBA" id="ARBA00023125"/>
    </source>
</evidence>
<dbReference type="PANTHER" id="PTHR30349:SF41">
    <property type="entry name" value="INTEGRASE_RECOMBINASE PROTEIN MJ0367-RELATED"/>
    <property type="match status" value="1"/>
</dbReference>
<feature type="domain" description="Tyr recombinase" evidence="3">
    <location>
        <begin position="120"/>
        <end position="323"/>
    </location>
</feature>
<dbReference type="CDD" id="cd01184">
    <property type="entry name" value="INT_C_like_1"/>
    <property type="match status" value="1"/>
</dbReference>
<keyword evidence="2" id="KW-0233">DNA recombination</keyword>
<feature type="non-terminal residue" evidence="4">
    <location>
        <position position="1"/>
    </location>
</feature>
<evidence type="ECO:0000313" key="4">
    <source>
        <dbReference type="EMBL" id="SVC03158.1"/>
    </source>
</evidence>
<accession>A0A382IU99</accession>
<keyword evidence="1" id="KW-0238">DNA-binding</keyword>
<dbReference type="AlphaFoldDB" id="A0A382IU99"/>
<proteinExistence type="predicted"/>
<sequence length="339" mass="40454">ETIETYKDVIELLGNKPIGDYTKIDGRDYRNSLSKIPKNRKRVKRYRDKNIQELLSMNIPQKDLMSFDNQTKLISRMTSCWNFFVDEYPEYVSENVFKSKSIRVNPVKRKDRRSEFTEDDLHLIFNPKTYLPAIFDNPTGRKNTIQYPYYWIPIISALSGCRLEEICMMRCKDLMKEKGVWVYRIREEGEYGDLETKVKNPYSERDIPLHSVLVDKLGFVRYVNHLKKQGKDRVFWELPKRGEVYHKNVGRFFNDKYLRKIGLKEGRRKISFHSFRHSVETHLTNQNVNPRFIDFLQGHSQKGMGGNVYMKGITIDVLLNECVEKINWDVEWEKLKVKW</sequence>
<dbReference type="GO" id="GO:0015074">
    <property type="term" value="P:DNA integration"/>
    <property type="evidence" value="ECO:0007669"/>
    <property type="project" value="InterPro"/>
</dbReference>
<dbReference type="InterPro" id="IPR002104">
    <property type="entry name" value="Integrase_catalytic"/>
</dbReference>
<dbReference type="Pfam" id="PF00589">
    <property type="entry name" value="Phage_integrase"/>
    <property type="match status" value="1"/>
</dbReference>
<dbReference type="GO" id="GO:0006310">
    <property type="term" value="P:DNA recombination"/>
    <property type="evidence" value="ECO:0007669"/>
    <property type="project" value="UniProtKB-KW"/>
</dbReference>
<reference evidence="4" key="1">
    <citation type="submission" date="2018-05" db="EMBL/GenBank/DDBJ databases">
        <authorList>
            <person name="Lanie J.A."/>
            <person name="Ng W.-L."/>
            <person name="Kazmierczak K.M."/>
            <person name="Andrzejewski T.M."/>
            <person name="Davidsen T.M."/>
            <person name="Wayne K.J."/>
            <person name="Tettelin H."/>
            <person name="Glass J.I."/>
            <person name="Rusch D."/>
            <person name="Podicherti R."/>
            <person name="Tsui H.-C.T."/>
            <person name="Winkler M.E."/>
        </authorList>
    </citation>
    <scope>NUCLEOTIDE SEQUENCE</scope>
</reference>
<protein>
    <recommendedName>
        <fullName evidence="3">Tyr recombinase domain-containing protein</fullName>
    </recommendedName>
</protein>
<gene>
    <name evidence="4" type="ORF">METZ01_LOCUS256012</name>
</gene>
<dbReference type="Gene3D" id="1.10.443.10">
    <property type="entry name" value="Intergrase catalytic core"/>
    <property type="match status" value="1"/>
</dbReference>
<evidence type="ECO:0000256" key="2">
    <source>
        <dbReference type="ARBA" id="ARBA00023172"/>
    </source>
</evidence>
<dbReference type="EMBL" id="UINC01069633">
    <property type="protein sequence ID" value="SVC03158.1"/>
    <property type="molecule type" value="Genomic_DNA"/>
</dbReference>